<dbReference type="Proteomes" id="UP001175228">
    <property type="component" value="Unassembled WGS sequence"/>
</dbReference>
<keyword evidence="2" id="KW-0645">Protease</keyword>
<name>A0AA39QN69_9AGAR</name>
<reference evidence="5" key="1">
    <citation type="submission" date="2023-06" db="EMBL/GenBank/DDBJ databases">
        <authorList>
            <consortium name="Lawrence Berkeley National Laboratory"/>
            <person name="Ahrendt S."/>
            <person name="Sahu N."/>
            <person name="Indic B."/>
            <person name="Wong-Bajracharya J."/>
            <person name="Merenyi Z."/>
            <person name="Ke H.-M."/>
            <person name="Monk M."/>
            <person name="Kocsube S."/>
            <person name="Drula E."/>
            <person name="Lipzen A."/>
            <person name="Balint B."/>
            <person name="Henrissat B."/>
            <person name="Andreopoulos B."/>
            <person name="Martin F.M."/>
            <person name="Harder C.B."/>
            <person name="Rigling D."/>
            <person name="Ford K.L."/>
            <person name="Foster G.D."/>
            <person name="Pangilinan J."/>
            <person name="Papanicolaou A."/>
            <person name="Barry K."/>
            <person name="LaButti K."/>
            <person name="Viragh M."/>
            <person name="Koriabine M."/>
            <person name="Yan M."/>
            <person name="Riley R."/>
            <person name="Champramary S."/>
            <person name="Plett K.L."/>
            <person name="Tsai I.J."/>
            <person name="Slot J."/>
            <person name="Sipos G."/>
            <person name="Plett J."/>
            <person name="Nagy L.G."/>
            <person name="Grigoriev I.V."/>
        </authorList>
    </citation>
    <scope>NUCLEOTIDE SEQUENCE</scope>
    <source>
        <strain evidence="5">HWK02</strain>
    </source>
</reference>
<dbReference type="PANTHER" id="PTHR23402:SF1">
    <property type="entry name" value="PYROGLUTAMYL-PEPTIDASE I"/>
    <property type="match status" value="1"/>
</dbReference>
<dbReference type="SUPFAM" id="SSF53182">
    <property type="entry name" value="Pyrrolidone carboxyl peptidase (pyroglutamate aminopeptidase)"/>
    <property type="match status" value="1"/>
</dbReference>
<evidence type="ECO:0000256" key="2">
    <source>
        <dbReference type="ARBA" id="ARBA00022670"/>
    </source>
</evidence>
<proteinExistence type="inferred from homology"/>
<gene>
    <name evidence="5" type="ORF">EDD18DRAFT_1456342</name>
</gene>
<evidence type="ECO:0000313" key="5">
    <source>
        <dbReference type="EMBL" id="KAK0504891.1"/>
    </source>
</evidence>
<accession>A0AA39QN69</accession>
<dbReference type="GO" id="GO:0008234">
    <property type="term" value="F:cysteine-type peptidase activity"/>
    <property type="evidence" value="ECO:0007669"/>
    <property type="project" value="UniProtKB-KW"/>
</dbReference>
<keyword evidence="6" id="KW-1185">Reference proteome</keyword>
<protein>
    <submittedName>
        <fullName evidence="5">Peptidase C15 pyroglutamyl peptidase I-like protein</fullName>
    </submittedName>
</protein>
<comment type="similarity">
    <text evidence="1">Belongs to the peptidase C15 family.</text>
</comment>
<evidence type="ECO:0000256" key="4">
    <source>
        <dbReference type="ARBA" id="ARBA00022807"/>
    </source>
</evidence>
<keyword evidence="4" id="KW-0788">Thiol protease</keyword>
<dbReference type="EMBL" id="JAUEPU010000002">
    <property type="protein sequence ID" value="KAK0504891.1"/>
    <property type="molecule type" value="Genomic_DNA"/>
</dbReference>
<evidence type="ECO:0000256" key="3">
    <source>
        <dbReference type="ARBA" id="ARBA00022801"/>
    </source>
</evidence>
<evidence type="ECO:0000256" key="1">
    <source>
        <dbReference type="ARBA" id="ARBA00006641"/>
    </source>
</evidence>
<keyword evidence="3" id="KW-0378">Hydrolase</keyword>
<dbReference type="PANTHER" id="PTHR23402">
    <property type="entry name" value="PROTEASE FAMILY C15 PYROGLUTAMYL-PEPTIDASE I-RELATED"/>
    <property type="match status" value="1"/>
</dbReference>
<comment type="caution">
    <text evidence="5">The sequence shown here is derived from an EMBL/GenBank/DDBJ whole genome shotgun (WGS) entry which is preliminary data.</text>
</comment>
<dbReference type="InterPro" id="IPR036440">
    <property type="entry name" value="Peptidase_C15-like_sf"/>
</dbReference>
<dbReference type="AlphaFoldDB" id="A0AA39QN69"/>
<dbReference type="Gene3D" id="3.40.630.20">
    <property type="entry name" value="Peptidase C15, pyroglutamyl peptidase I-like"/>
    <property type="match status" value="1"/>
</dbReference>
<sequence>MPPRPDTRPAKNGGTYNVLLTGFGVCDHVHSLMLVEADLRFAQPFGQHKENPSWLAVRPLQNTLITLDPHPDPIVPDPTASPAADGPAPAILNEEPKRLPPAEIRISTLEIPVEYETIMKIVPGLHARPPVLPEQVQGNSLFPAPPERGYDFIFHIGVAGRGPLRMEKLAHKTGYHMKDASGNYAPTSNTKKSEEVNGAASAAGVVVAPEGQPRLPSTEIPPETAPLDNFTLRVHRGYGHGYERFTEELLTDIDVTRLVQDMKLAGIEHVYSSMDAGHYLCDFIYYGSLAEAQRNKKPFEKANRTRVLFMHCPPVDQPCSTEDVTNAIKQIIVWVCEDGGSDS</sequence>
<evidence type="ECO:0000313" key="6">
    <source>
        <dbReference type="Proteomes" id="UP001175228"/>
    </source>
</evidence>
<dbReference type="InterPro" id="IPR016125">
    <property type="entry name" value="Peptidase_C15-like"/>
</dbReference>
<dbReference type="GO" id="GO:0006508">
    <property type="term" value="P:proteolysis"/>
    <property type="evidence" value="ECO:0007669"/>
    <property type="project" value="UniProtKB-KW"/>
</dbReference>
<organism evidence="5 6">
    <name type="scientific">Armillaria luteobubalina</name>
    <dbReference type="NCBI Taxonomy" id="153913"/>
    <lineage>
        <taxon>Eukaryota</taxon>
        <taxon>Fungi</taxon>
        <taxon>Dikarya</taxon>
        <taxon>Basidiomycota</taxon>
        <taxon>Agaricomycotina</taxon>
        <taxon>Agaricomycetes</taxon>
        <taxon>Agaricomycetidae</taxon>
        <taxon>Agaricales</taxon>
        <taxon>Marasmiineae</taxon>
        <taxon>Physalacriaceae</taxon>
        <taxon>Armillaria</taxon>
    </lineage>
</organism>